<dbReference type="InterPro" id="IPR051531">
    <property type="entry name" value="N-acetyltransferase"/>
</dbReference>
<dbReference type="GO" id="GO:0016747">
    <property type="term" value="F:acyltransferase activity, transferring groups other than amino-acyl groups"/>
    <property type="evidence" value="ECO:0007669"/>
    <property type="project" value="InterPro"/>
</dbReference>
<dbReference type="PROSITE" id="PS51186">
    <property type="entry name" value="GNAT"/>
    <property type="match status" value="1"/>
</dbReference>
<feature type="domain" description="N-acetyltransferase" evidence="4">
    <location>
        <begin position="14"/>
        <end position="179"/>
    </location>
</feature>
<name>B3PJE9_CELJU</name>
<evidence type="ECO:0000256" key="2">
    <source>
        <dbReference type="ARBA" id="ARBA00023315"/>
    </source>
</evidence>
<dbReference type="Proteomes" id="UP000001036">
    <property type="component" value="Chromosome"/>
</dbReference>
<organism evidence="5 6">
    <name type="scientific">Cellvibrio japonicus (strain Ueda107)</name>
    <name type="common">Pseudomonas fluorescens subsp. cellulosa</name>
    <dbReference type="NCBI Taxonomy" id="498211"/>
    <lineage>
        <taxon>Bacteria</taxon>
        <taxon>Pseudomonadati</taxon>
        <taxon>Pseudomonadota</taxon>
        <taxon>Gammaproteobacteria</taxon>
        <taxon>Cellvibrionales</taxon>
        <taxon>Cellvibrionaceae</taxon>
        <taxon>Cellvibrio</taxon>
    </lineage>
</organism>
<gene>
    <name evidence="5" type="ordered locus">CJA_2261</name>
</gene>
<protein>
    <submittedName>
        <fullName evidence="5">Alanine acetyl transferase-like protein</fullName>
    </submittedName>
</protein>
<evidence type="ECO:0000256" key="1">
    <source>
        <dbReference type="ARBA" id="ARBA00022679"/>
    </source>
</evidence>
<dbReference type="Pfam" id="PF13302">
    <property type="entry name" value="Acetyltransf_3"/>
    <property type="match status" value="1"/>
</dbReference>
<dbReference type="InterPro" id="IPR016181">
    <property type="entry name" value="Acyl_CoA_acyltransferase"/>
</dbReference>
<reference evidence="5 6" key="1">
    <citation type="journal article" date="2008" name="J. Bacteriol.">
        <title>Insights into plant cell wall degradation from the genome sequence of the soil bacterium Cellvibrio japonicus.</title>
        <authorList>
            <person name="Deboy R.T."/>
            <person name="Mongodin E.F."/>
            <person name="Fouts D.E."/>
            <person name="Tailford L.E."/>
            <person name="Khouri H."/>
            <person name="Emerson J.B."/>
            <person name="Mohamoud Y."/>
            <person name="Watkins K."/>
            <person name="Henrissat B."/>
            <person name="Gilbert H.J."/>
            <person name="Nelson K.E."/>
        </authorList>
    </citation>
    <scope>NUCLEOTIDE SEQUENCE [LARGE SCALE GENOMIC DNA]</scope>
    <source>
        <strain evidence="5 6">Ueda107</strain>
    </source>
</reference>
<dbReference type="STRING" id="498211.CJA_2261"/>
<proteinExistence type="inferred from homology"/>
<dbReference type="EMBL" id="CP000934">
    <property type="protein sequence ID" value="ACE82767.1"/>
    <property type="molecule type" value="Genomic_DNA"/>
</dbReference>
<dbReference type="AlphaFoldDB" id="B3PJE9"/>
<dbReference type="HOGENOM" id="CLU_013985_3_6_6"/>
<accession>B3PJE9</accession>
<evidence type="ECO:0000256" key="3">
    <source>
        <dbReference type="ARBA" id="ARBA00038502"/>
    </source>
</evidence>
<dbReference type="RefSeq" id="WP_012487861.1">
    <property type="nucleotide sequence ID" value="NC_010995.1"/>
</dbReference>
<sequence length="179" mass="20504">MPNIFTETMDTARLRLRKPSLEDAEAIFTTYAQDREVTRYLIWKPHVSLADTRDFLAGVLDAWDAGERFDYVVEQKVSNTLLGMCSVRVNGCQVDFGYVLGRDYWGQSYIPEVINMLAEKALADPAINRVQATCDIENKNSARVLEKCGFIWKGRLENHIIHPNISPEPRASYLYEKAR</sequence>
<keyword evidence="1 5" id="KW-0808">Transferase</keyword>
<evidence type="ECO:0000313" key="6">
    <source>
        <dbReference type="Proteomes" id="UP000001036"/>
    </source>
</evidence>
<evidence type="ECO:0000259" key="4">
    <source>
        <dbReference type="PROSITE" id="PS51186"/>
    </source>
</evidence>
<comment type="similarity">
    <text evidence="3">Belongs to the acetyltransferase family. RimJ subfamily.</text>
</comment>
<dbReference type="Gene3D" id="3.40.630.30">
    <property type="match status" value="1"/>
</dbReference>
<dbReference type="eggNOG" id="COG1670">
    <property type="taxonomic scope" value="Bacteria"/>
</dbReference>
<keyword evidence="6" id="KW-1185">Reference proteome</keyword>
<dbReference type="KEGG" id="cja:CJA_2261"/>
<dbReference type="InterPro" id="IPR000182">
    <property type="entry name" value="GNAT_dom"/>
</dbReference>
<keyword evidence="2" id="KW-0012">Acyltransferase</keyword>
<dbReference type="OrthoDB" id="9801656at2"/>
<dbReference type="SUPFAM" id="SSF55729">
    <property type="entry name" value="Acyl-CoA N-acyltransferases (Nat)"/>
    <property type="match status" value="1"/>
</dbReference>
<dbReference type="PANTHER" id="PTHR43792">
    <property type="entry name" value="GNAT FAMILY, PUTATIVE (AFU_ORTHOLOGUE AFUA_3G00765)-RELATED-RELATED"/>
    <property type="match status" value="1"/>
</dbReference>
<evidence type="ECO:0000313" key="5">
    <source>
        <dbReference type="EMBL" id="ACE82767.1"/>
    </source>
</evidence>
<dbReference type="PANTHER" id="PTHR43792:SF8">
    <property type="entry name" value="[RIBOSOMAL PROTEIN US5]-ALANINE N-ACETYLTRANSFERASE"/>
    <property type="match status" value="1"/>
</dbReference>